<reference evidence="2" key="1">
    <citation type="submission" date="2018-05" db="EMBL/GenBank/DDBJ databases">
        <authorList>
            <person name="Lanie J.A."/>
            <person name="Ng W.-L."/>
            <person name="Kazmierczak K.M."/>
            <person name="Andrzejewski T.M."/>
            <person name="Davidsen T.M."/>
            <person name="Wayne K.J."/>
            <person name="Tettelin H."/>
            <person name="Glass J.I."/>
            <person name="Rusch D."/>
            <person name="Podicherti R."/>
            <person name="Tsui H.-C.T."/>
            <person name="Winkler M.E."/>
        </authorList>
    </citation>
    <scope>NUCLEOTIDE SEQUENCE</scope>
</reference>
<protein>
    <submittedName>
        <fullName evidence="2">Uncharacterized protein</fullName>
    </submittedName>
</protein>
<keyword evidence="1" id="KW-1133">Transmembrane helix</keyword>
<organism evidence="2">
    <name type="scientific">marine metagenome</name>
    <dbReference type="NCBI Taxonomy" id="408172"/>
    <lineage>
        <taxon>unclassified sequences</taxon>
        <taxon>metagenomes</taxon>
        <taxon>ecological metagenomes</taxon>
    </lineage>
</organism>
<gene>
    <name evidence="2" type="ORF">METZ01_LOCUS234076</name>
</gene>
<proteinExistence type="predicted"/>
<dbReference type="AlphaFoldDB" id="A0A382H216"/>
<evidence type="ECO:0000256" key="1">
    <source>
        <dbReference type="SAM" id="Phobius"/>
    </source>
</evidence>
<dbReference type="EMBL" id="UINC01058680">
    <property type="protein sequence ID" value="SVB81222.1"/>
    <property type="molecule type" value="Genomic_DNA"/>
</dbReference>
<sequence length="101" mass="11428">MPTRRELIFAGVGFTLMPWSIAEQATDMKNKLVPILPNQQKIKFKDIDYKAYLVLAIKKADEFIDLHKLELIQYGLIILALSIILAAGIVPTKALIMYLIV</sequence>
<feature type="transmembrane region" description="Helical" evidence="1">
    <location>
        <begin position="71"/>
        <end position="90"/>
    </location>
</feature>
<accession>A0A382H216</accession>
<keyword evidence="1" id="KW-0812">Transmembrane</keyword>
<keyword evidence="1" id="KW-0472">Membrane</keyword>
<evidence type="ECO:0000313" key="2">
    <source>
        <dbReference type="EMBL" id="SVB81222.1"/>
    </source>
</evidence>
<name>A0A382H216_9ZZZZ</name>